<gene>
    <name evidence="1" type="ORF">C5F49_04730</name>
</gene>
<dbReference type="InterPro" id="IPR023131">
    <property type="entry name" value="Mth639-like_dom_sf"/>
</dbReference>
<dbReference type="Gene3D" id="2.60.120.630">
    <property type="entry name" value="mth639 domain like"/>
    <property type="match status" value="1"/>
</dbReference>
<dbReference type="InterPro" id="IPR007171">
    <property type="entry name" value="DUF371"/>
</dbReference>
<dbReference type="Proteomes" id="UP000509441">
    <property type="component" value="Chromosome"/>
</dbReference>
<organism evidence="1 2">
    <name type="scientific">Nitrosopumilus oxyclinae</name>
    <dbReference type="NCBI Taxonomy" id="1959104"/>
    <lineage>
        <taxon>Archaea</taxon>
        <taxon>Nitrososphaerota</taxon>
        <taxon>Nitrososphaeria</taxon>
        <taxon>Nitrosopumilales</taxon>
        <taxon>Nitrosopumilaceae</taxon>
        <taxon>Nitrosopumilus</taxon>
    </lineage>
</organism>
<keyword evidence="2" id="KW-1185">Reference proteome</keyword>
<dbReference type="EMBL" id="CP026994">
    <property type="protein sequence ID" value="QLH04691.1"/>
    <property type="molecule type" value="Genomic_DNA"/>
</dbReference>
<dbReference type="RefSeq" id="WP_179361903.1">
    <property type="nucleotide sequence ID" value="NZ_CP026994.1"/>
</dbReference>
<dbReference type="OrthoDB" id="9265at2157"/>
<accession>A0A7D5M2W9</accession>
<dbReference type="GeneID" id="56061249"/>
<name>A0A7D5M2W9_9ARCH</name>
<sequence>MKFEIGFSGHENIRSNHQKTIEITKDSHLTLRGDCIIGVNAKSGCADLPEELKTKLKNPDSKVTFSIKVGDENFVIEGKGHPELILSHSDDIVIRKSDFICPRTLAIKCDKASDLLPRSMVKQLQDPKTLGTFTIAVE</sequence>
<dbReference type="PANTHER" id="PTHR40696:SF1">
    <property type="entry name" value="DUF371 DOMAIN-CONTAINING PROTEIN"/>
    <property type="match status" value="1"/>
</dbReference>
<dbReference type="KEGG" id="nox:C5F49_04730"/>
<dbReference type="PANTHER" id="PTHR40696">
    <property type="entry name" value="DUF371 FAMILY PROTEIN"/>
    <property type="match status" value="1"/>
</dbReference>
<reference evidence="1 2" key="1">
    <citation type="submission" date="2018-02" db="EMBL/GenBank/DDBJ databases">
        <title>Complete genome of Nitrosopumilus oxyclinae HCE1.</title>
        <authorList>
            <person name="Qin W."/>
            <person name="Zheng Y."/>
            <person name="Stahl D.A."/>
        </authorList>
    </citation>
    <scope>NUCLEOTIDE SEQUENCE [LARGE SCALE GENOMIC DNA]</scope>
    <source>
        <strain evidence="1 2">HCE1</strain>
    </source>
</reference>
<proteinExistence type="predicted"/>
<dbReference type="AlphaFoldDB" id="A0A7D5M2W9"/>
<evidence type="ECO:0000313" key="1">
    <source>
        <dbReference type="EMBL" id="QLH04691.1"/>
    </source>
</evidence>
<protein>
    <submittedName>
        <fullName evidence="1">DUF371 domain-containing protein</fullName>
    </submittedName>
</protein>
<evidence type="ECO:0000313" key="2">
    <source>
        <dbReference type="Proteomes" id="UP000509441"/>
    </source>
</evidence>
<dbReference type="Pfam" id="PF04027">
    <property type="entry name" value="DUF371"/>
    <property type="match status" value="1"/>
</dbReference>